<feature type="region of interest" description="Disordered" evidence="4">
    <location>
        <begin position="215"/>
        <end position="236"/>
    </location>
</feature>
<comment type="caution">
    <text evidence="6">The sequence shown here is derived from an EMBL/GenBank/DDBJ whole genome shotgun (WGS) entry which is preliminary data.</text>
</comment>
<keyword evidence="2" id="KW-0378">Hydrolase</keyword>
<evidence type="ECO:0000256" key="1">
    <source>
        <dbReference type="ARBA" id="ARBA00009176"/>
    </source>
</evidence>
<dbReference type="InterPro" id="IPR001910">
    <property type="entry name" value="Inosine/uridine_hydrolase_dom"/>
</dbReference>
<evidence type="ECO:0000256" key="4">
    <source>
        <dbReference type="SAM" id="MobiDB-lite"/>
    </source>
</evidence>
<feature type="domain" description="Inosine/uridine-preferring nucleoside hydrolase" evidence="5">
    <location>
        <begin position="6"/>
        <end position="433"/>
    </location>
</feature>
<dbReference type="PANTHER" id="PTHR12304:SF56">
    <property type="entry name" value="HYDROLASE, PUTATIVE (AFU_ORTHOLOGUE AFUA_1G11790)-RELATED"/>
    <property type="match status" value="1"/>
</dbReference>
<comment type="similarity">
    <text evidence="1">Belongs to the IUNH family.</text>
</comment>
<name>A0AAN7VXY0_9PEZI</name>
<feature type="region of interest" description="Disordered" evidence="4">
    <location>
        <begin position="282"/>
        <end position="309"/>
    </location>
</feature>
<protein>
    <recommendedName>
        <fullName evidence="5">Inosine/uridine-preferring nucleoside hydrolase domain-containing protein</fullName>
    </recommendedName>
</protein>
<dbReference type="Gene3D" id="3.90.245.10">
    <property type="entry name" value="Ribonucleoside hydrolase-like"/>
    <property type="match status" value="1"/>
</dbReference>
<dbReference type="AlphaFoldDB" id="A0AAN7VXY0"/>
<dbReference type="Pfam" id="PF01156">
    <property type="entry name" value="IU_nuc_hydro"/>
    <property type="match status" value="1"/>
</dbReference>
<dbReference type="SUPFAM" id="SSF53590">
    <property type="entry name" value="Nucleoside hydrolase"/>
    <property type="match status" value="1"/>
</dbReference>
<evidence type="ECO:0000259" key="5">
    <source>
        <dbReference type="Pfam" id="PF01156"/>
    </source>
</evidence>
<feature type="compositionally biased region" description="Pro residues" evidence="4">
    <location>
        <begin position="287"/>
        <end position="309"/>
    </location>
</feature>
<reference evidence="6" key="1">
    <citation type="submission" date="2023-08" db="EMBL/GenBank/DDBJ databases">
        <title>Black Yeasts Isolated from many extreme environments.</title>
        <authorList>
            <person name="Coleine C."/>
            <person name="Stajich J.E."/>
            <person name="Selbmann L."/>
        </authorList>
    </citation>
    <scope>NUCLEOTIDE SEQUENCE</scope>
    <source>
        <strain evidence="6">CCFEE 5810</strain>
    </source>
</reference>
<sequence length="479" mass="53132">MPPRKIIIDTDPGVDDILALLLAFATLPEELEVLLVSVTYGNIDVQNCLRNVVSLFYHIEKEIAWRESQGRSSVGFETLRKTKPLVAVGPDHPLKDDTLMADYFHGKDGLGGIHETHPHLTPDEAWRELFDTKGKDDDDPVMATMADEMQKHTSLLEPSKQPAHQEILRLLRENEPDSISIVAIGPLTNLAMAAAEDPETFLRVKEVVVMGGAIDHPGNVSSPAPPPPKREDVPEPPYRLIKQAPGPIRDLLNTRNQITPLAEFNTFADAYAAARVYALTSPNPHTTLPPPAPAPQNLPKGEAPPPYLAPYPEKLSKQLKVVLFPVDITERHLLTRGEYRKAITPLLTAKSPLAEWTEAFLSSTFNKVESLQRDVSGDAVALQLHDPLCIWYCMSAADSGWELTQDEDIRIEVAGQWTRGMCVVDKRTRKKREDKDIGEKAGDSGNWLSTRAGNRMARCIASPGEKTFGGYMLKRIFDL</sequence>
<accession>A0AAN7VXY0</accession>
<evidence type="ECO:0000313" key="6">
    <source>
        <dbReference type="EMBL" id="KAK5691174.1"/>
    </source>
</evidence>
<evidence type="ECO:0000256" key="2">
    <source>
        <dbReference type="ARBA" id="ARBA00022801"/>
    </source>
</evidence>
<dbReference type="InterPro" id="IPR023186">
    <property type="entry name" value="IUNH"/>
</dbReference>
<keyword evidence="3" id="KW-0326">Glycosidase</keyword>
<organism evidence="6 7">
    <name type="scientific">Elasticomyces elasticus</name>
    <dbReference type="NCBI Taxonomy" id="574655"/>
    <lineage>
        <taxon>Eukaryota</taxon>
        <taxon>Fungi</taxon>
        <taxon>Dikarya</taxon>
        <taxon>Ascomycota</taxon>
        <taxon>Pezizomycotina</taxon>
        <taxon>Dothideomycetes</taxon>
        <taxon>Dothideomycetidae</taxon>
        <taxon>Mycosphaerellales</taxon>
        <taxon>Teratosphaeriaceae</taxon>
        <taxon>Elasticomyces</taxon>
    </lineage>
</organism>
<evidence type="ECO:0000313" key="7">
    <source>
        <dbReference type="Proteomes" id="UP001310594"/>
    </source>
</evidence>
<dbReference type="PANTHER" id="PTHR12304">
    <property type="entry name" value="INOSINE-URIDINE PREFERRING NUCLEOSIDE HYDROLASE"/>
    <property type="match status" value="1"/>
</dbReference>
<proteinExistence type="inferred from homology"/>
<gene>
    <name evidence="6" type="ORF">LTR97_011826</name>
</gene>
<dbReference type="Proteomes" id="UP001310594">
    <property type="component" value="Unassembled WGS sequence"/>
</dbReference>
<evidence type="ECO:0000256" key="3">
    <source>
        <dbReference type="ARBA" id="ARBA00023295"/>
    </source>
</evidence>
<dbReference type="GO" id="GO:0005829">
    <property type="term" value="C:cytosol"/>
    <property type="evidence" value="ECO:0007669"/>
    <property type="project" value="TreeGrafter"/>
</dbReference>
<dbReference type="EMBL" id="JAVRQU010000022">
    <property type="protein sequence ID" value="KAK5691174.1"/>
    <property type="molecule type" value="Genomic_DNA"/>
</dbReference>
<dbReference type="GO" id="GO:0006152">
    <property type="term" value="P:purine nucleoside catabolic process"/>
    <property type="evidence" value="ECO:0007669"/>
    <property type="project" value="TreeGrafter"/>
</dbReference>
<dbReference type="InterPro" id="IPR036452">
    <property type="entry name" value="Ribo_hydro-like"/>
</dbReference>
<dbReference type="GO" id="GO:0008477">
    <property type="term" value="F:purine nucleosidase activity"/>
    <property type="evidence" value="ECO:0007669"/>
    <property type="project" value="TreeGrafter"/>
</dbReference>